<dbReference type="OrthoDB" id="2304238at2759"/>
<sequence length="101" mass="11409">MSKYVLIFSLSVNSNWNNIDHAWSANFLNEAKNLLDQENFADLKEKPIVNTINREGDEIGEYDYNNLQPSRHSVVPSPYLSLSNNFPSPPPTPSRSESSPV</sequence>
<dbReference type="EMBL" id="CAJVPK010001027">
    <property type="protein sequence ID" value="CAG8566309.1"/>
    <property type="molecule type" value="Genomic_DNA"/>
</dbReference>
<dbReference type="AlphaFoldDB" id="A0A9N9BJY2"/>
<evidence type="ECO:0000256" key="1">
    <source>
        <dbReference type="SAM" id="MobiDB-lite"/>
    </source>
</evidence>
<comment type="caution">
    <text evidence="2">The sequence shown here is derived from an EMBL/GenBank/DDBJ whole genome shotgun (WGS) entry which is preliminary data.</text>
</comment>
<feature type="region of interest" description="Disordered" evidence="1">
    <location>
        <begin position="75"/>
        <end position="101"/>
    </location>
</feature>
<protein>
    <submittedName>
        <fullName evidence="2">10817_t:CDS:1</fullName>
    </submittedName>
</protein>
<keyword evidence="3" id="KW-1185">Reference proteome</keyword>
<evidence type="ECO:0000313" key="3">
    <source>
        <dbReference type="Proteomes" id="UP000789706"/>
    </source>
</evidence>
<organism evidence="2 3">
    <name type="scientific">Diversispora eburnea</name>
    <dbReference type="NCBI Taxonomy" id="1213867"/>
    <lineage>
        <taxon>Eukaryota</taxon>
        <taxon>Fungi</taxon>
        <taxon>Fungi incertae sedis</taxon>
        <taxon>Mucoromycota</taxon>
        <taxon>Glomeromycotina</taxon>
        <taxon>Glomeromycetes</taxon>
        <taxon>Diversisporales</taxon>
        <taxon>Diversisporaceae</taxon>
        <taxon>Diversispora</taxon>
    </lineage>
</organism>
<feature type="compositionally biased region" description="Low complexity" evidence="1">
    <location>
        <begin position="76"/>
        <end position="86"/>
    </location>
</feature>
<accession>A0A9N9BJY2</accession>
<gene>
    <name evidence="2" type="ORF">DEBURN_LOCUS7844</name>
</gene>
<dbReference type="Proteomes" id="UP000789706">
    <property type="component" value="Unassembled WGS sequence"/>
</dbReference>
<reference evidence="2" key="1">
    <citation type="submission" date="2021-06" db="EMBL/GenBank/DDBJ databases">
        <authorList>
            <person name="Kallberg Y."/>
            <person name="Tangrot J."/>
            <person name="Rosling A."/>
        </authorList>
    </citation>
    <scope>NUCLEOTIDE SEQUENCE</scope>
    <source>
        <strain evidence="2">AZ414A</strain>
    </source>
</reference>
<proteinExistence type="predicted"/>
<name>A0A9N9BJY2_9GLOM</name>
<evidence type="ECO:0000313" key="2">
    <source>
        <dbReference type="EMBL" id="CAG8566309.1"/>
    </source>
</evidence>